<protein>
    <submittedName>
        <fullName evidence="1">Unannotated protein</fullName>
    </submittedName>
</protein>
<dbReference type="AntiFam" id="ANF00081">
    <property type="entry name" value="Shadow ORF (opposite lysS)"/>
</dbReference>
<accession>A0A6J7VZ36</accession>
<sequence length="155" mass="17362">MCLDSSFLGDEFNHARPSPRLGEVHSVYHTLGIGNSHDCCTDGITRCLHDEFFTNRHHLAVVTKGLIELHHRELGIVTGTNSLIAEHTTDFIDAFHATHNEALEVKFKGDAQVQLHIKRVVMSEERPCMRSTSLNMQNGCLNFDELFCGQSATET</sequence>
<gene>
    <name evidence="1" type="ORF">UFOPK4422_01737</name>
</gene>
<name>A0A6J7VZ36_9ZZZZ</name>
<dbReference type="EMBL" id="CAFBRX010000267">
    <property type="protein sequence ID" value="CAB5137891.1"/>
    <property type="molecule type" value="Genomic_DNA"/>
</dbReference>
<evidence type="ECO:0000313" key="1">
    <source>
        <dbReference type="EMBL" id="CAB5137891.1"/>
    </source>
</evidence>
<organism evidence="1">
    <name type="scientific">freshwater metagenome</name>
    <dbReference type="NCBI Taxonomy" id="449393"/>
    <lineage>
        <taxon>unclassified sequences</taxon>
        <taxon>metagenomes</taxon>
        <taxon>ecological metagenomes</taxon>
    </lineage>
</organism>
<reference evidence="1" key="1">
    <citation type="submission" date="2020-05" db="EMBL/GenBank/DDBJ databases">
        <authorList>
            <person name="Chiriac C."/>
            <person name="Salcher M."/>
            <person name="Ghai R."/>
            <person name="Kavagutti S V."/>
        </authorList>
    </citation>
    <scope>NUCLEOTIDE SEQUENCE</scope>
</reference>
<dbReference type="AlphaFoldDB" id="A0A6J7VZ36"/>
<proteinExistence type="predicted"/>